<evidence type="ECO:0000313" key="2">
    <source>
        <dbReference type="Proteomes" id="UP000269396"/>
    </source>
</evidence>
<dbReference type="EMBL" id="UZAL01042435">
    <property type="protein sequence ID" value="VDP80017.1"/>
    <property type="molecule type" value="Genomic_DNA"/>
</dbReference>
<dbReference type="Proteomes" id="UP000269396">
    <property type="component" value="Unassembled WGS sequence"/>
</dbReference>
<dbReference type="AlphaFoldDB" id="A0A183PYS0"/>
<dbReference type="STRING" id="31246.A0A183PYS0"/>
<name>A0A183PYS0_9TREM</name>
<sequence>MTPLGGPILSSESSMNHNLGTQTVSVSTMCDIDTDISGCDISPAISRSVIELDSDQATINSNRAVRILNFEIDLELPIDDDTDHEQKVVKESFPFPDTETVRFLKQHFIDCRLTELIQLATSPELESKITECSKANLLKHLVLESSGSHSFSDNSSYPSPTDLVGMMDLKKTEAPVSIS</sequence>
<proteinExistence type="predicted"/>
<organism evidence="1 2">
    <name type="scientific">Schistosoma mattheei</name>
    <dbReference type="NCBI Taxonomy" id="31246"/>
    <lineage>
        <taxon>Eukaryota</taxon>
        <taxon>Metazoa</taxon>
        <taxon>Spiralia</taxon>
        <taxon>Lophotrochozoa</taxon>
        <taxon>Platyhelminthes</taxon>
        <taxon>Trematoda</taxon>
        <taxon>Digenea</taxon>
        <taxon>Strigeidida</taxon>
        <taxon>Schistosomatoidea</taxon>
        <taxon>Schistosomatidae</taxon>
        <taxon>Schistosoma</taxon>
    </lineage>
</organism>
<reference evidence="1 2" key="1">
    <citation type="submission" date="2018-11" db="EMBL/GenBank/DDBJ databases">
        <authorList>
            <consortium name="Pathogen Informatics"/>
        </authorList>
    </citation>
    <scope>NUCLEOTIDE SEQUENCE [LARGE SCALE GENOMIC DNA]</scope>
    <source>
        <strain>Denwood</strain>
        <strain evidence="2">Zambia</strain>
    </source>
</reference>
<protein>
    <submittedName>
        <fullName evidence="1">Uncharacterized protein</fullName>
    </submittedName>
</protein>
<evidence type="ECO:0000313" key="1">
    <source>
        <dbReference type="EMBL" id="VDP80017.1"/>
    </source>
</evidence>
<keyword evidence="2" id="KW-1185">Reference proteome</keyword>
<accession>A0A183PYS0</accession>
<gene>
    <name evidence="1" type="ORF">SMTD_LOCUS19506</name>
</gene>